<dbReference type="PANTHER" id="PTHR12677">
    <property type="entry name" value="GOLGI APPARATUS MEMBRANE PROTEIN TVP38-RELATED"/>
    <property type="match status" value="1"/>
</dbReference>
<sequence>MALALAWQFTPLKQALKLDDLIMGIRQAAARIGPLAAVGGFALACVVAVPLSVLMLVTVLAFGPLLGVAYGVTGATIGAATSFLIGRRIGRRAMQKLAGARLAHIDRQLGRRGVLSATMIRLVPVAPFAVVNMLAGVSAIRLRHFLIGNLLGMLPMTLASALFAEQIVRAVARPNGLTLALLGITLALIVAGSAVLRRWWREAED</sequence>
<evidence type="ECO:0000256" key="3">
    <source>
        <dbReference type="ARBA" id="ARBA00022692"/>
    </source>
</evidence>
<dbReference type="AlphaFoldDB" id="A0A840BCM2"/>
<dbReference type="Pfam" id="PF09335">
    <property type="entry name" value="VTT_dom"/>
    <property type="match status" value="1"/>
</dbReference>
<keyword evidence="4 6" id="KW-1133">Transmembrane helix</keyword>
<dbReference type="GO" id="GO:0005886">
    <property type="term" value="C:plasma membrane"/>
    <property type="evidence" value="ECO:0007669"/>
    <property type="project" value="UniProtKB-SubCell"/>
</dbReference>
<evidence type="ECO:0000256" key="4">
    <source>
        <dbReference type="ARBA" id="ARBA00022989"/>
    </source>
</evidence>
<keyword evidence="3 6" id="KW-0812">Transmembrane</keyword>
<evidence type="ECO:0000256" key="6">
    <source>
        <dbReference type="RuleBase" id="RU366058"/>
    </source>
</evidence>
<evidence type="ECO:0000313" key="8">
    <source>
        <dbReference type="EMBL" id="MBB4010825.1"/>
    </source>
</evidence>
<evidence type="ECO:0000259" key="7">
    <source>
        <dbReference type="Pfam" id="PF09335"/>
    </source>
</evidence>
<gene>
    <name evidence="8" type="ORF">GGR36_000133</name>
</gene>
<accession>A0A840BCM2</accession>
<dbReference type="RefSeq" id="WP_183630785.1">
    <property type="nucleotide sequence ID" value="NZ_BAABLE010000011.1"/>
</dbReference>
<organism evidence="8 9">
    <name type="scientific">Niveibacterium umoris</name>
    <dbReference type="NCBI Taxonomy" id="1193620"/>
    <lineage>
        <taxon>Bacteria</taxon>
        <taxon>Pseudomonadati</taxon>
        <taxon>Pseudomonadota</taxon>
        <taxon>Betaproteobacteria</taxon>
        <taxon>Rhodocyclales</taxon>
        <taxon>Rhodocyclaceae</taxon>
        <taxon>Niveibacterium</taxon>
    </lineage>
</organism>
<keyword evidence="2 6" id="KW-1003">Cell membrane</keyword>
<reference evidence="8 9" key="1">
    <citation type="submission" date="2020-08" db="EMBL/GenBank/DDBJ databases">
        <title>Genomic Encyclopedia of Type Strains, Phase IV (KMG-IV): sequencing the most valuable type-strain genomes for metagenomic binning, comparative biology and taxonomic classification.</title>
        <authorList>
            <person name="Goeker M."/>
        </authorList>
    </citation>
    <scope>NUCLEOTIDE SEQUENCE [LARGE SCALE GENOMIC DNA]</scope>
    <source>
        <strain evidence="8 9">DSM 106739</strain>
    </source>
</reference>
<keyword evidence="5 6" id="KW-0472">Membrane</keyword>
<keyword evidence="9" id="KW-1185">Reference proteome</keyword>
<dbReference type="PANTHER" id="PTHR12677:SF59">
    <property type="entry name" value="GOLGI APPARATUS MEMBRANE PROTEIN TVP38-RELATED"/>
    <property type="match status" value="1"/>
</dbReference>
<name>A0A840BCM2_9RHOO</name>
<proteinExistence type="inferred from homology"/>
<evidence type="ECO:0000256" key="5">
    <source>
        <dbReference type="ARBA" id="ARBA00023136"/>
    </source>
</evidence>
<evidence type="ECO:0000256" key="2">
    <source>
        <dbReference type="ARBA" id="ARBA00022475"/>
    </source>
</evidence>
<feature type="transmembrane region" description="Helical" evidence="6">
    <location>
        <begin position="146"/>
        <end position="164"/>
    </location>
</feature>
<feature type="transmembrane region" description="Helical" evidence="6">
    <location>
        <begin position="35"/>
        <end position="62"/>
    </location>
</feature>
<comment type="caution">
    <text evidence="8">The sequence shown here is derived from an EMBL/GenBank/DDBJ whole genome shotgun (WGS) entry which is preliminary data.</text>
</comment>
<comment type="similarity">
    <text evidence="6">Belongs to the TVP38/TMEM64 family.</text>
</comment>
<dbReference type="InterPro" id="IPR015414">
    <property type="entry name" value="TMEM64"/>
</dbReference>
<feature type="transmembrane region" description="Helical" evidence="6">
    <location>
        <begin position="176"/>
        <end position="196"/>
    </location>
</feature>
<evidence type="ECO:0000313" key="9">
    <source>
        <dbReference type="Proteomes" id="UP000561045"/>
    </source>
</evidence>
<feature type="domain" description="VTT" evidence="7">
    <location>
        <begin position="49"/>
        <end position="163"/>
    </location>
</feature>
<feature type="transmembrane region" description="Helical" evidence="6">
    <location>
        <begin position="119"/>
        <end position="140"/>
    </location>
</feature>
<dbReference type="Proteomes" id="UP000561045">
    <property type="component" value="Unassembled WGS sequence"/>
</dbReference>
<dbReference type="InterPro" id="IPR032816">
    <property type="entry name" value="VTT_dom"/>
</dbReference>
<protein>
    <recommendedName>
        <fullName evidence="6">TVP38/TMEM64 family membrane protein</fullName>
    </recommendedName>
</protein>
<dbReference type="EMBL" id="JACIET010000001">
    <property type="protein sequence ID" value="MBB4010825.1"/>
    <property type="molecule type" value="Genomic_DNA"/>
</dbReference>
<evidence type="ECO:0000256" key="1">
    <source>
        <dbReference type="ARBA" id="ARBA00004651"/>
    </source>
</evidence>
<feature type="transmembrane region" description="Helical" evidence="6">
    <location>
        <begin position="68"/>
        <end position="86"/>
    </location>
</feature>
<comment type="subcellular location">
    <subcellularLocation>
        <location evidence="1 6">Cell membrane</location>
        <topology evidence="1 6">Multi-pass membrane protein</topology>
    </subcellularLocation>
</comment>